<dbReference type="InterPro" id="IPR020798">
    <property type="entry name" value="Ribosomal_uL16_CS"/>
</dbReference>
<dbReference type="SUPFAM" id="SSF54686">
    <property type="entry name" value="Ribosomal protein L16p/L10e"/>
    <property type="match status" value="1"/>
</dbReference>
<dbReference type="PANTHER" id="PTHR12220">
    <property type="entry name" value="50S/60S RIBOSOMAL PROTEIN L16"/>
    <property type="match status" value="1"/>
</dbReference>
<dbReference type="PANTHER" id="PTHR12220:SF13">
    <property type="entry name" value="LARGE RIBOSOMAL SUBUNIT PROTEIN UL16M"/>
    <property type="match status" value="1"/>
</dbReference>
<dbReference type="GO" id="GO:0003735">
    <property type="term" value="F:structural constituent of ribosome"/>
    <property type="evidence" value="ECO:0007669"/>
    <property type="project" value="InterPro"/>
</dbReference>
<dbReference type="InterPro" id="IPR000114">
    <property type="entry name" value="Ribosomal_uL16_bact-type"/>
</dbReference>
<dbReference type="AlphaFoldDB" id="A0A2R4A3I6"/>
<evidence type="ECO:0000256" key="4">
    <source>
        <dbReference type="RuleBase" id="RU004413"/>
    </source>
</evidence>
<geneLocation type="mitochondrion" evidence="5"/>
<dbReference type="Pfam" id="PF00252">
    <property type="entry name" value="Ribosomal_L16"/>
    <property type="match status" value="1"/>
</dbReference>
<dbReference type="InterPro" id="IPR036920">
    <property type="entry name" value="Ribosomal_uL16_sf"/>
</dbReference>
<dbReference type="CDD" id="cd01433">
    <property type="entry name" value="Ribosomal_L16_L10e"/>
    <property type="match status" value="1"/>
</dbReference>
<dbReference type="GO" id="GO:0005762">
    <property type="term" value="C:mitochondrial large ribosomal subunit"/>
    <property type="evidence" value="ECO:0007669"/>
    <property type="project" value="TreeGrafter"/>
</dbReference>
<dbReference type="PRINTS" id="PR00060">
    <property type="entry name" value="RIBOSOMALL16"/>
</dbReference>
<dbReference type="Gene3D" id="3.90.1170.10">
    <property type="entry name" value="Ribosomal protein L10e/L16"/>
    <property type="match status" value="1"/>
</dbReference>
<accession>A0A2R4A3I6</accession>
<dbReference type="NCBIfam" id="TIGR01164">
    <property type="entry name" value="rplP_bact"/>
    <property type="match status" value="1"/>
</dbReference>
<evidence type="ECO:0000256" key="1">
    <source>
        <dbReference type="ARBA" id="ARBA00008931"/>
    </source>
</evidence>
<keyword evidence="5" id="KW-0496">Mitochondrion</keyword>
<protein>
    <submittedName>
        <fullName evidence="5">Ribosomal protein L16</fullName>
    </submittedName>
</protein>
<keyword evidence="2 4" id="KW-0689">Ribosomal protein</keyword>
<dbReference type="EMBL" id="MF997423">
    <property type="protein sequence ID" value="AVR57632.1"/>
    <property type="molecule type" value="Genomic_DNA"/>
</dbReference>
<comment type="similarity">
    <text evidence="1 4">Belongs to the universal ribosomal protein uL16 family.</text>
</comment>
<reference evidence="5" key="1">
    <citation type="submission" date="2017-09" db="EMBL/GenBank/DDBJ databases">
        <title>Comparative analysis of the mitochondrial genomes of 6 newly sequenced diatoms reveals group II introns in the barcoding region of cox1.</title>
        <authorList>
            <person name="Keepers K.G."/>
            <person name="Pogoda C.S."/>
            <person name="Kane N.C."/>
            <person name="Hamsher S.E."/>
            <person name="Stepanek J.G."/>
            <person name="Kociolek J.P."/>
        </authorList>
    </citation>
    <scope>NUCLEOTIDE SEQUENCE</scope>
</reference>
<dbReference type="PROSITE" id="PS00701">
    <property type="entry name" value="RIBOSOMAL_L16_2"/>
    <property type="match status" value="1"/>
</dbReference>
<keyword evidence="3 4" id="KW-0687">Ribonucleoprotein</keyword>
<organism evidence="5">
    <name type="scientific">Surirella sp</name>
    <dbReference type="NCBI Taxonomy" id="1526603"/>
    <lineage>
        <taxon>Eukaryota</taxon>
        <taxon>Sar</taxon>
        <taxon>Stramenopiles</taxon>
        <taxon>Ochrophyta</taxon>
        <taxon>Bacillariophyta</taxon>
        <taxon>Bacillariophyceae</taxon>
        <taxon>Bacillariophycidae</taxon>
        <taxon>Surirellales</taxon>
        <taxon>Surirellaceae</taxon>
        <taxon>Surirella</taxon>
    </lineage>
</organism>
<evidence type="ECO:0000313" key="5">
    <source>
        <dbReference type="EMBL" id="AVR57632.1"/>
    </source>
</evidence>
<proteinExistence type="inferred from homology"/>
<sequence>MLNVLIKNEMVFNNRKICRKSRLKNFKYSSKLNFGKFGLKALEAGSLNFKQIESARKVLSKKTERQSKIWVKISFNYALTKKSLGTRMGKGKGKITFFFAKIKKGCIIFEISGSNPQKLLFALKACQYKLPIKTLLM</sequence>
<dbReference type="GO" id="GO:0019843">
    <property type="term" value="F:rRNA binding"/>
    <property type="evidence" value="ECO:0007669"/>
    <property type="project" value="InterPro"/>
</dbReference>
<evidence type="ECO:0000256" key="2">
    <source>
        <dbReference type="ARBA" id="ARBA00022980"/>
    </source>
</evidence>
<dbReference type="InterPro" id="IPR047873">
    <property type="entry name" value="Ribosomal_uL16"/>
</dbReference>
<name>A0A2R4A3I6_9STRA</name>
<dbReference type="InterPro" id="IPR016180">
    <property type="entry name" value="Ribosomal_uL16_dom"/>
</dbReference>
<evidence type="ECO:0000256" key="3">
    <source>
        <dbReference type="ARBA" id="ARBA00023274"/>
    </source>
</evidence>
<dbReference type="GO" id="GO:0032543">
    <property type="term" value="P:mitochondrial translation"/>
    <property type="evidence" value="ECO:0007669"/>
    <property type="project" value="TreeGrafter"/>
</dbReference>
<gene>
    <name evidence="5" type="primary">rpl16</name>
</gene>